<dbReference type="Pfam" id="PF00271">
    <property type="entry name" value="Helicase_C"/>
    <property type="match status" value="1"/>
</dbReference>
<comment type="caution">
    <text evidence="18">The sequence shown here is derived from an EMBL/GenBank/DDBJ whole genome shotgun (WGS) entry which is preliminary data.</text>
</comment>
<evidence type="ECO:0000256" key="4">
    <source>
        <dbReference type="ARBA" id="ARBA00022741"/>
    </source>
</evidence>
<keyword evidence="6 18" id="KW-0347">Helicase</keyword>
<evidence type="ECO:0000256" key="13">
    <source>
        <dbReference type="SAM" id="MobiDB-lite"/>
    </source>
</evidence>
<protein>
    <recommendedName>
        <fullName evidence="12">DNA 3'-5' helicase</fullName>
        <ecNumber evidence="12">5.6.2.4</ecNumber>
    </recommendedName>
</protein>
<dbReference type="GO" id="GO:0016787">
    <property type="term" value="F:hydrolase activity"/>
    <property type="evidence" value="ECO:0007669"/>
    <property type="project" value="UniProtKB-KW"/>
</dbReference>
<dbReference type="Gene3D" id="1.10.150.80">
    <property type="entry name" value="HRDC domain"/>
    <property type="match status" value="1"/>
</dbReference>
<feature type="domain" description="HRDC" evidence="15">
    <location>
        <begin position="1023"/>
        <end position="1105"/>
    </location>
</feature>
<evidence type="ECO:0000256" key="3">
    <source>
        <dbReference type="ARBA" id="ARBA00005446"/>
    </source>
</evidence>
<evidence type="ECO:0000256" key="2">
    <source>
        <dbReference type="ARBA" id="ARBA00004123"/>
    </source>
</evidence>
<comment type="catalytic activity">
    <reaction evidence="11">
        <text>Couples ATP hydrolysis with the unwinding of duplex DNA by translocating in the 3'-5' direction.</text>
        <dbReference type="EC" id="5.6.2.4"/>
    </reaction>
</comment>
<dbReference type="InterPro" id="IPR001763">
    <property type="entry name" value="Rhodanese-like_dom"/>
</dbReference>
<feature type="domain" description="Helicase ATP-binding" evidence="16">
    <location>
        <begin position="463"/>
        <end position="638"/>
    </location>
</feature>
<dbReference type="AlphaFoldDB" id="A0A9Q0FKF7"/>
<dbReference type="GO" id="GO:0070417">
    <property type="term" value="P:cellular response to cold"/>
    <property type="evidence" value="ECO:0007669"/>
    <property type="project" value="UniProtKB-ARBA"/>
</dbReference>
<dbReference type="Gene3D" id="3.40.50.300">
    <property type="entry name" value="P-loop containing nucleotide triphosphate hydrolases"/>
    <property type="match status" value="2"/>
</dbReference>
<dbReference type="PROSITE" id="PS00690">
    <property type="entry name" value="DEAH_ATP_HELICASE"/>
    <property type="match status" value="1"/>
</dbReference>
<dbReference type="OrthoDB" id="10261556at2759"/>
<dbReference type="Pfam" id="PF09382">
    <property type="entry name" value="RQC"/>
    <property type="match status" value="1"/>
</dbReference>
<dbReference type="InterPro" id="IPR032284">
    <property type="entry name" value="RecQ_Zn-bd"/>
</dbReference>
<sequence>PSNFSEGPNCDEKPPKVNWAEHATAHDNFRSQKKFLSSNFLYSLDNQKPQVEGVMAARSLSCQIQSFQRLQGAQVEKAWNALSSLRISSKNYIRPGKTVPVKNANNDTLRDGGRSSSTMKCATTFNKNGPTTHMYENLNATTAGNGESARCTGNAFPVKNARSVQAGNNGEGCVEVEVSTSIRFQSKVLAGSFSNHLPGDQTMKDCPETLADYIDDDDILQDIDVDLIAMEHYQSSCTPQPSISKFPPITPSVGQSNFGRVEEKSLPPELCSNCSHGMKLGLCPQAANHIQEMKDMLISISNELLDNAADLSPGQLEKLRQDRLHLNKQIQVLEGYLRDEERQKSHFYASTLTRTLQYETPQTAASKIDPMRFNAQVHPQSEIGGYENQNFSSVSSSFDAFPVSSGPLGRETYIPKFVEVNYIEGSNDPKWSSTNFPWTKKLEVNNKKVFGNHSFRPNQREVINATMSGYDVFVLMPTGGGKSLTYQLPAIICPGITLVISPLVSLIQDQIMHLLQANIPAAYLSANMEWAEQQDIFRELSSDYCKYKLLYVTPEKVAKSDLFLRHLESLNARGMLARIVIDEAHCVSQWGHDFRPDYKELGILKKKFEKTPVLALTATATASVKEDVVQALGLVDCIVFRQSFNRPNLWYTVIPKTKKCLEDIDQFIRENHFDECGIIYCLSRMDCEKVAEKLQECGHKAAFYHGNMDAAQRAFVQKQWSKDEINIICATVAFGMGINKPDVRFVIHHSLPKSIEGYHQECGRAGRDGQRSSCVLYYSYSDYIRVKHMIVQGQTEQNPWTPGYNRGNITNSDRILEKNTENLLRMVSYCENDVDCRRLLQLMHFGEKFNSGNCSKTCDNCSKIKTLVEKDVTDVAKQLVELVKLTGQQFSSSHILEVYRGSLNQFVKRHRHETLSLHGAGKNLAKGEACRILRHLVTEDFLLEDVKKSDVYGSVSSVLKVNESKVHHLWSGGHTIRIRFPSSVKASKLSKSEATPAKGSLVSGKISPPRGGSPPQPQAEVDLNLSAKLYSALRILRTTLVREAGEGVMAYHIFGNATLQHLSKRVPRTKEELLEINGIGKAKVSKYGDRLLETIEATIREYYRTDKNGGSSSNDSNDSGKRRREENKAPNGVGEDDEFSKSTARSKRRAGQKKDAGVSNPNKENKEMDHQNRCLDDDLDFEDTYQDLETNYPELSGTGRVLPSWSTTPGDKINGCNQNVFKEFAFKS</sequence>
<keyword evidence="19" id="KW-1185">Reference proteome</keyword>
<dbReference type="Proteomes" id="UP001141552">
    <property type="component" value="Unassembled WGS sequence"/>
</dbReference>
<evidence type="ECO:0000256" key="8">
    <source>
        <dbReference type="ARBA" id="ARBA00023125"/>
    </source>
</evidence>
<dbReference type="InterPro" id="IPR001650">
    <property type="entry name" value="Helicase_C-like"/>
</dbReference>
<dbReference type="InterPro" id="IPR010997">
    <property type="entry name" value="HRDC-like_sf"/>
</dbReference>
<dbReference type="InterPro" id="IPR002121">
    <property type="entry name" value="HRDC_dom"/>
</dbReference>
<evidence type="ECO:0000256" key="1">
    <source>
        <dbReference type="ARBA" id="ARBA00001947"/>
    </source>
</evidence>
<reference evidence="18" key="1">
    <citation type="submission" date="2022-02" db="EMBL/GenBank/DDBJ databases">
        <authorList>
            <person name="Henning P.M."/>
            <person name="McCubbin A.G."/>
            <person name="Shore J.S."/>
        </authorList>
    </citation>
    <scope>NUCLEOTIDE SEQUENCE</scope>
    <source>
        <strain evidence="18">F60SS</strain>
        <tissue evidence="18">Leaves</tissue>
    </source>
</reference>
<dbReference type="GO" id="GO:0000724">
    <property type="term" value="P:double-strand break repair via homologous recombination"/>
    <property type="evidence" value="ECO:0007669"/>
    <property type="project" value="TreeGrafter"/>
</dbReference>
<dbReference type="SMART" id="SM00341">
    <property type="entry name" value="HRDC"/>
    <property type="match status" value="1"/>
</dbReference>
<dbReference type="FunFam" id="3.40.50.300:FF:000340">
    <property type="entry name" value="Bloom syndrome, RecQ helicase"/>
    <property type="match status" value="1"/>
</dbReference>
<dbReference type="InterPro" id="IPR044876">
    <property type="entry name" value="HRDC_dom_sf"/>
</dbReference>
<proteinExistence type="inferred from homology"/>
<evidence type="ECO:0000259" key="16">
    <source>
        <dbReference type="PROSITE" id="PS51192"/>
    </source>
</evidence>
<dbReference type="InterPro" id="IPR014001">
    <property type="entry name" value="Helicase_ATP-bd"/>
</dbReference>
<keyword evidence="7" id="KW-0067">ATP-binding</keyword>
<dbReference type="SUPFAM" id="SSF52540">
    <property type="entry name" value="P-loop containing nucleoside triphosphate hydrolases"/>
    <property type="match status" value="2"/>
</dbReference>
<evidence type="ECO:0000256" key="5">
    <source>
        <dbReference type="ARBA" id="ARBA00022801"/>
    </source>
</evidence>
<evidence type="ECO:0000256" key="6">
    <source>
        <dbReference type="ARBA" id="ARBA00022806"/>
    </source>
</evidence>
<dbReference type="InterPro" id="IPR036390">
    <property type="entry name" value="WH_DNA-bd_sf"/>
</dbReference>
<dbReference type="SMART" id="SM00490">
    <property type="entry name" value="HELICc"/>
    <property type="match status" value="1"/>
</dbReference>
<feature type="region of interest" description="Disordered" evidence="13">
    <location>
        <begin position="1105"/>
        <end position="1174"/>
    </location>
</feature>
<dbReference type="PANTHER" id="PTHR13710:SF156">
    <property type="entry name" value="ATP-DEPENDENT DNA HELICASE Q-LIKE 4B"/>
    <property type="match status" value="1"/>
</dbReference>
<dbReference type="Pfam" id="PF00270">
    <property type="entry name" value="DEAD"/>
    <property type="match status" value="1"/>
</dbReference>
<dbReference type="EMBL" id="JAKUCV010005019">
    <property type="protein sequence ID" value="KAJ4833048.1"/>
    <property type="molecule type" value="Genomic_DNA"/>
</dbReference>
<dbReference type="InterPro" id="IPR011545">
    <property type="entry name" value="DEAD/DEAH_box_helicase_dom"/>
</dbReference>
<evidence type="ECO:0000256" key="12">
    <source>
        <dbReference type="ARBA" id="ARBA00034808"/>
    </source>
</evidence>
<dbReference type="GO" id="GO:0043138">
    <property type="term" value="F:3'-5' DNA helicase activity"/>
    <property type="evidence" value="ECO:0007669"/>
    <property type="project" value="UniProtKB-EC"/>
</dbReference>
<evidence type="ECO:0000259" key="17">
    <source>
        <dbReference type="PROSITE" id="PS51194"/>
    </source>
</evidence>
<gene>
    <name evidence="18" type="primary">RECQL4A</name>
    <name evidence="18" type="ORF">Tsubulata_001017</name>
</gene>
<dbReference type="Pfam" id="PF00570">
    <property type="entry name" value="HRDC"/>
    <property type="match status" value="1"/>
</dbReference>
<dbReference type="EC" id="5.6.2.4" evidence="12"/>
<dbReference type="PROSITE" id="PS51194">
    <property type="entry name" value="HELICASE_CTER"/>
    <property type="match status" value="1"/>
</dbReference>
<dbReference type="GO" id="GO:0005634">
    <property type="term" value="C:nucleus"/>
    <property type="evidence" value="ECO:0007669"/>
    <property type="project" value="UniProtKB-SubCell"/>
</dbReference>
<feature type="compositionally biased region" description="Basic and acidic residues" evidence="13">
    <location>
        <begin position="1163"/>
        <end position="1174"/>
    </location>
</feature>
<dbReference type="GO" id="GO:0006260">
    <property type="term" value="P:DNA replication"/>
    <property type="evidence" value="ECO:0007669"/>
    <property type="project" value="InterPro"/>
</dbReference>
<evidence type="ECO:0000313" key="19">
    <source>
        <dbReference type="Proteomes" id="UP001141552"/>
    </source>
</evidence>
<feature type="compositionally biased region" description="Low complexity" evidence="13">
    <location>
        <begin position="1108"/>
        <end position="1117"/>
    </location>
</feature>
<keyword evidence="9" id="KW-0413">Isomerase</keyword>
<dbReference type="FunFam" id="3.40.50.300:FF:000296">
    <property type="entry name" value="ATP-dependent DNA helicase RecQ"/>
    <property type="match status" value="1"/>
</dbReference>
<dbReference type="GO" id="GO:0009378">
    <property type="term" value="F:four-way junction helicase activity"/>
    <property type="evidence" value="ECO:0007669"/>
    <property type="project" value="TreeGrafter"/>
</dbReference>
<dbReference type="PANTHER" id="PTHR13710">
    <property type="entry name" value="DNA HELICASE RECQ FAMILY MEMBER"/>
    <property type="match status" value="1"/>
</dbReference>
<dbReference type="InterPro" id="IPR036388">
    <property type="entry name" value="WH-like_DNA-bd_sf"/>
</dbReference>
<dbReference type="NCBIfam" id="TIGR00614">
    <property type="entry name" value="recQ_fam"/>
    <property type="match status" value="1"/>
</dbReference>
<name>A0A9Q0FKF7_9ROSI</name>
<feature type="region of interest" description="Disordered" evidence="13">
    <location>
        <begin position="989"/>
        <end position="1018"/>
    </location>
</feature>
<dbReference type="GO" id="GO:0005524">
    <property type="term" value="F:ATP binding"/>
    <property type="evidence" value="ECO:0007669"/>
    <property type="project" value="UniProtKB-KW"/>
</dbReference>
<dbReference type="SMART" id="SM00487">
    <property type="entry name" value="DEXDc"/>
    <property type="match status" value="1"/>
</dbReference>
<dbReference type="InterPro" id="IPR027417">
    <property type="entry name" value="P-loop_NTPase"/>
</dbReference>
<dbReference type="GO" id="GO:0005737">
    <property type="term" value="C:cytoplasm"/>
    <property type="evidence" value="ECO:0007669"/>
    <property type="project" value="TreeGrafter"/>
</dbReference>
<dbReference type="SUPFAM" id="SSF46785">
    <property type="entry name" value="Winged helix' DNA-binding domain"/>
    <property type="match status" value="1"/>
</dbReference>
<comment type="similarity">
    <text evidence="3">Belongs to the helicase family. RecQ subfamily.</text>
</comment>
<comment type="subcellular location">
    <subcellularLocation>
        <location evidence="2">Nucleus</location>
    </subcellularLocation>
</comment>
<dbReference type="SUPFAM" id="SSF47819">
    <property type="entry name" value="HRDC-like"/>
    <property type="match status" value="1"/>
</dbReference>
<dbReference type="FunFam" id="1.10.150.80:FF:000010">
    <property type="entry name" value="ATP-dependent DNA helicase Q-like 4A"/>
    <property type="match status" value="1"/>
</dbReference>
<dbReference type="CDD" id="cd18794">
    <property type="entry name" value="SF2_C_RecQ"/>
    <property type="match status" value="1"/>
</dbReference>
<reference evidence="18" key="2">
    <citation type="journal article" date="2023" name="Plants (Basel)">
        <title>Annotation of the Turnera subulata (Passifloraceae) Draft Genome Reveals the S-Locus Evolved after the Divergence of Turneroideae from Passifloroideae in a Stepwise Manner.</title>
        <authorList>
            <person name="Henning P.M."/>
            <person name="Roalson E.H."/>
            <person name="Mir W."/>
            <person name="McCubbin A.G."/>
            <person name="Shore J.S."/>
        </authorList>
    </citation>
    <scope>NUCLEOTIDE SEQUENCE</scope>
    <source>
        <strain evidence="18">F60SS</strain>
    </source>
</reference>
<keyword evidence="5" id="KW-0378">Hydrolase</keyword>
<dbReference type="SMART" id="SM00956">
    <property type="entry name" value="RQC"/>
    <property type="match status" value="1"/>
</dbReference>
<dbReference type="Gene3D" id="1.10.10.10">
    <property type="entry name" value="Winged helix-like DNA-binding domain superfamily/Winged helix DNA-binding domain"/>
    <property type="match status" value="1"/>
</dbReference>
<evidence type="ECO:0000259" key="15">
    <source>
        <dbReference type="PROSITE" id="PS50967"/>
    </source>
</evidence>
<evidence type="ECO:0000256" key="10">
    <source>
        <dbReference type="ARBA" id="ARBA00023242"/>
    </source>
</evidence>
<feature type="domain" description="Rhodanese" evidence="14">
    <location>
        <begin position="678"/>
        <end position="720"/>
    </location>
</feature>
<evidence type="ECO:0000313" key="18">
    <source>
        <dbReference type="EMBL" id="KAJ4833048.1"/>
    </source>
</evidence>
<dbReference type="PROSITE" id="PS50206">
    <property type="entry name" value="RHODANESE_3"/>
    <property type="match status" value="1"/>
</dbReference>
<feature type="compositionally biased region" description="Basic and acidic residues" evidence="13">
    <location>
        <begin position="1118"/>
        <end position="1128"/>
    </location>
</feature>
<dbReference type="PROSITE" id="PS50967">
    <property type="entry name" value="HRDC"/>
    <property type="match status" value="1"/>
</dbReference>
<dbReference type="PROSITE" id="PS51192">
    <property type="entry name" value="HELICASE_ATP_BIND_1"/>
    <property type="match status" value="1"/>
</dbReference>
<dbReference type="Pfam" id="PF16124">
    <property type="entry name" value="RecQ_Zn_bind"/>
    <property type="match status" value="1"/>
</dbReference>
<comment type="cofactor">
    <cofactor evidence="1">
        <name>Zn(2+)</name>
        <dbReference type="ChEBI" id="CHEBI:29105"/>
    </cofactor>
</comment>
<accession>A0A9Q0FKF7</accession>
<feature type="domain" description="Helicase C-terminal" evidence="17">
    <location>
        <begin position="663"/>
        <end position="809"/>
    </location>
</feature>
<dbReference type="GO" id="GO:0005694">
    <property type="term" value="C:chromosome"/>
    <property type="evidence" value="ECO:0007669"/>
    <property type="project" value="TreeGrafter"/>
</dbReference>
<keyword evidence="8" id="KW-0238">DNA-binding</keyword>
<dbReference type="GO" id="GO:0003677">
    <property type="term" value="F:DNA binding"/>
    <property type="evidence" value="ECO:0007669"/>
    <property type="project" value="UniProtKB-KW"/>
</dbReference>
<dbReference type="CDD" id="cd17920">
    <property type="entry name" value="DEXHc_RecQ"/>
    <property type="match status" value="1"/>
</dbReference>
<keyword evidence="4" id="KW-0547">Nucleotide-binding</keyword>
<evidence type="ECO:0000256" key="7">
    <source>
        <dbReference type="ARBA" id="ARBA00022840"/>
    </source>
</evidence>
<feature type="non-terminal residue" evidence="18">
    <location>
        <position position="1228"/>
    </location>
</feature>
<evidence type="ECO:0000256" key="9">
    <source>
        <dbReference type="ARBA" id="ARBA00023235"/>
    </source>
</evidence>
<keyword evidence="10" id="KW-0539">Nucleus</keyword>
<dbReference type="InterPro" id="IPR002464">
    <property type="entry name" value="DNA/RNA_helicase_DEAH_CS"/>
</dbReference>
<dbReference type="InterPro" id="IPR004589">
    <property type="entry name" value="DNA_helicase_ATP-dep_RecQ"/>
</dbReference>
<evidence type="ECO:0000259" key="14">
    <source>
        <dbReference type="PROSITE" id="PS50206"/>
    </source>
</evidence>
<evidence type="ECO:0000256" key="11">
    <source>
        <dbReference type="ARBA" id="ARBA00034617"/>
    </source>
</evidence>
<dbReference type="InterPro" id="IPR018982">
    <property type="entry name" value="RQC_domain"/>
</dbReference>
<organism evidence="18 19">
    <name type="scientific">Turnera subulata</name>
    <dbReference type="NCBI Taxonomy" id="218843"/>
    <lineage>
        <taxon>Eukaryota</taxon>
        <taxon>Viridiplantae</taxon>
        <taxon>Streptophyta</taxon>
        <taxon>Embryophyta</taxon>
        <taxon>Tracheophyta</taxon>
        <taxon>Spermatophyta</taxon>
        <taxon>Magnoliopsida</taxon>
        <taxon>eudicotyledons</taxon>
        <taxon>Gunneridae</taxon>
        <taxon>Pentapetalae</taxon>
        <taxon>rosids</taxon>
        <taxon>fabids</taxon>
        <taxon>Malpighiales</taxon>
        <taxon>Passifloraceae</taxon>
        <taxon>Turnera</taxon>
    </lineage>
</organism>